<dbReference type="InterPro" id="IPR016024">
    <property type="entry name" value="ARM-type_fold"/>
</dbReference>
<evidence type="ECO:0000313" key="1">
    <source>
        <dbReference type="EMBL" id="GIJ43736.1"/>
    </source>
</evidence>
<dbReference type="AlphaFoldDB" id="A0A8J4DNE4"/>
<dbReference type="GO" id="GO:0016491">
    <property type="term" value="F:oxidoreductase activity"/>
    <property type="evidence" value="ECO:0007669"/>
    <property type="project" value="TreeGrafter"/>
</dbReference>
<accession>A0A8J4DNE4</accession>
<dbReference type="PANTHER" id="PTHR12697:SF38">
    <property type="entry name" value="PBS LYASE HEAT DOMAIN PROTEIN REPEAT-CONTAINING PROTEIN"/>
    <property type="match status" value="1"/>
</dbReference>
<dbReference type="InterPro" id="IPR011989">
    <property type="entry name" value="ARM-like"/>
</dbReference>
<dbReference type="Proteomes" id="UP000619260">
    <property type="component" value="Unassembled WGS sequence"/>
</dbReference>
<reference evidence="1" key="1">
    <citation type="submission" date="2021-01" db="EMBL/GenBank/DDBJ databases">
        <title>Whole genome shotgun sequence of Virgisporangium aliadipatigenens NBRC 105644.</title>
        <authorList>
            <person name="Komaki H."/>
            <person name="Tamura T."/>
        </authorList>
    </citation>
    <scope>NUCLEOTIDE SEQUENCE</scope>
    <source>
        <strain evidence="1">NBRC 105644</strain>
    </source>
</reference>
<gene>
    <name evidence="1" type="ORF">Val02_06220</name>
</gene>
<proteinExistence type="predicted"/>
<dbReference type="PANTHER" id="PTHR12697">
    <property type="entry name" value="PBS LYASE HEAT-LIKE PROTEIN"/>
    <property type="match status" value="1"/>
</dbReference>
<sequence length="239" mass="25614">MNEPGEALRHEVMDLLRRSSSADEAERRAAITGLGTVAGRQLPASVEHDTIASTLVHAARDTSPRVRIRAIRGLGALPASRSASVVMAAVTDDDYAVREAAIRTLISLDADNAAAALVSVARDHTDPVRCSALTGLRAAHTVDDSILRTLVHGLADPNASVQGAAMATLRALASRSPRMTEVVVDLARRGLTDPSPQRREISIELLRQLGEPGHRERCLAALDDPEPAVRQRAERTLER</sequence>
<evidence type="ECO:0008006" key="3">
    <source>
        <dbReference type="Google" id="ProtNLM"/>
    </source>
</evidence>
<organism evidence="1 2">
    <name type="scientific">Virgisporangium aliadipatigenens</name>
    <dbReference type="NCBI Taxonomy" id="741659"/>
    <lineage>
        <taxon>Bacteria</taxon>
        <taxon>Bacillati</taxon>
        <taxon>Actinomycetota</taxon>
        <taxon>Actinomycetes</taxon>
        <taxon>Micromonosporales</taxon>
        <taxon>Micromonosporaceae</taxon>
        <taxon>Virgisporangium</taxon>
    </lineage>
</organism>
<dbReference type="RefSeq" id="WP_203897291.1">
    <property type="nucleotide sequence ID" value="NZ_BOPF01000002.1"/>
</dbReference>
<dbReference type="Pfam" id="PF13646">
    <property type="entry name" value="HEAT_2"/>
    <property type="match status" value="1"/>
</dbReference>
<name>A0A8J4DNE4_9ACTN</name>
<evidence type="ECO:0000313" key="2">
    <source>
        <dbReference type="Proteomes" id="UP000619260"/>
    </source>
</evidence>
<keyword evidence="2" id="KW-1185">Reference proteome</keyword>
<protein>
    <recommendedName>
        <fullName evidence="3">HEAT repeat domain-containing protein</fullName>
    </recommendedName>
</protein>
<comment type="caution">
    <text evidence="1">The sequence shown here is derived from an EMBL/GenBank/DDBJ whole genome shotgun (WGS) entry which is preliminary data.</text>
</comment>
<dbReference type="EMBL" id="BOPF01000002">
    <property type="protein sequence ID" value="GIJ43736.1"/>
    <property type="molecule type" value="Genomic_DNA"/>
</dbReference>
<dbReference type="SUPFAM" id="SSF48371">
    <property type="entry name" value="ARM repeat"/>
    <property type="match status" value="1"/>
</dbReference>
<dbReference type="Gene3D" id="1.25.10.10">
    <property type="entry name" value="Leucine-rich Repeat Variant"/>
    <property type="match status" value="2"/>
</dbReference>